<keyword evidence="3" id="KW-1185">Reference proteome</keyword>
<sequence length="207" mass="23214">MKKFLLLILLSGISALFADEVVYTKNGKKVLLKDNFTWQYAPDQKPDPNKKITTGRSIVKSADQTSVIKSKSGVYSVYYNSAQWTSITENHEFAEFHFVNESRTGNALVIYEGLEVPIDAFAELVLLNVTKTDPDARILNIEDCSVNKVPGKMVTYTAQIKGLRFIFYSFVTSGSFGSLQFSTFTLESQFEKEKANFEKAIAGFVLN</sequence>
<proteinExistence type="predicted"/>
<dbReference type="EMBL" id="RQGF01000035">
    <property type="protein sequence ID" value="TGL58836.1"/>
    <property type="molecule type" value="Genomic_DNA"/>
</dbReference>
<dbReference type="InterPro" id="IPR021501">
    <property type="entry name" value="DUF3157"/>
</dbReference>
<reference evidence="2" key="1">
    <citation type="journal article" date="2019" name="PLoS Negl. Trop. Dis.">
        <title>Revisiting the worldwide diversity of Leptospira species in the environment.</title>
        <authorList>
            <person name="Vincent A.T."/>
            <person name="Schiettekatte O."/>
            <person name="Bourhy P."/>
            <person name="Veyrier F.J."/>
            <person name="Picardeau M."/>
        </authorList>
    </citation>
    <scope>NUCLEOTIDE SEQUENCE [LARGE SCALE GENOMIC DNA]</scope>
    <source>
        <strain evidence="2">201702455</strain>
    </source>
</reference>
<dbReference type="AlphaFoldDB" id="A0A4R9K150"/>
<dbReference type="OrthoDB" id="344250at2"/>
<evidence type="ECO:0000256" key="1">
    <source>
        <dbReference type="SAM" id="SignalP"/>
    </source>
</evidence>
<keyword evidence="1" id="KW-0732">Signal</keyword>
<feature type="signal peptide" evidence="1">
    <location>
        <begin position="1"/>
        <end position="18"/>
    </location>
</feature>
<evidence type="ECO:0000313" key="3">
    <source>
        <dbReference type="Proteomes" id="UP000297762"/>
    </source>
</evidence>
<dbReference type="RefSeq" id="WP_135651082.1">
    <property type="nucleotide sequence ID" value="NZ_RQGF01000035.1"/>
</dbReference>
<organism evidence="2 3">
    <name type="scientific">Leptospira sarikeiensis</name>
    <dbReference type="NCBI Taxonomy" id="2484943"/>
    <lineage>
        <taxon>Bacteria</taxon>
        <taxon>Pseudomonadati</taxon>
        <taxon>Spirochaetota</taxon>
        <taxon>Spirochaetia</taxon>
        <taxon>Leptospirales</taxon>
        <taxon>Leptospiraceae</taxon>
        <taxon>Leptospira</taxon>
    </lineage>
</organism>
<evidence type="ECO:0000313" key="2">
    <source>
        <dbReference type="EMBL" id="TGL58836.1"/>
    </source>
</evidence>
<feature type="chain" id="PRO_5020963296" evidence="1">
    <location>
        <begin position="19"/>
        <end position="207"/>
    </location>
</feature>
<comment type="caution">
    <text evidence="2">The sequence shown here is derived from an EMBL/GenBank/DDBJ whole genome shotgun (WGS) entry which is preliminary data.</text>
</comment>
<gene>
    <name evidence="2" type="ORF">EHQ64_17490</name>
</gene>
<protein>
    <submittedName>
        <fullName evidence="2">DUF3157 family protein</fullName>
    </submittedName>
</protein>
<dbReference type="Proteomes" id="UP000297762">
    <property type="component" value="Unassembled WGS sequence"/>
</dbReference>
<dbReference type="Pfam" id="PF11355">
    <property type="entry name" value="DUF3157"/>
    <property type="match status" value="1"/>
</dbReference>
<name>A0A4R9K150_9LEPT</name>
<accession>A0A4R9K150</accession>